<feature type="transmembrane region" description="Helical" evidence="1">
    <location>
        <begin position="26"/>
        <end position="44"/>
    </location>
</feature>
<organism evidence="2 3">
    <name type="scientific">Bacillus salitolerans</name>
    <dbReference type="NCBI Taxonomy" id="1437434"/>
    <lineage>
        <taxon>Bacteria</taxon>
        <taxon>Bacillati</taxon>
        <taxon>Bacillota</taxon>
        <taxon>Bacilli</taxon>
        <taxon>Bacillales</taxon>
        <taxon>Bacillaceae</taxon>
        <taxon>Bacillus</taxon>
    </lineage>
</organism>
<keyword evidence="3" id="KW-1185">Reference proteome</keyword>
<evidence type="ECO:0000313" key="2">
    <source>
        <dbReference type="EMBL" id="MFD1736278.1"/>
    </source>
</evidence>
<keyword evidence="1" id="KW-1133">Transmembrane helix</keyword>
<reference evidence="3" key="1">
    <citation type="journal article" date="2019" name="Int. J. Syst. Evol. Microbiol.">
        <title>The Global Catalogue of Microorganisms (GCM) 10K type strain sequencing project: providing services to taxonomists for standard genome sequencing and annotation.</title>
        <authorList>
            <consortium name="The Broad Institute Genomics Platform"/>
            <consortium name="The Broad Institute Genome Sequencing Center for Infectious Disease"/>
            <person name="Wu L."/>
            <person name="Ma J."/>
        </authorList>
    </citation>
    <scope>NUCLEOTIDE SEQUENCE [LARGE SCALE GENOMIC DNA]</scope>
    <source>
        <strain evidence="3">CCUG 49339</strain>
    </source>
</reference>
<protein>
    <submittedName>
        <fullName evidence="2">PrgI family mobile element protein</fullName>
    </submittedName>
</protein>
<comment type="caution">
    <text evidence="2">The sequence shown here is derived from an EMBL/GenBank/DDBJ whole genome shotgun (WGS) entry which is preliminary data.</text>
</comment>
<evidence type="ECO:0000313" key="3">
    <source>
        <dbReference type="Proteomes" id="UP001597214"/>
    </source>
</evidence>
<feature type="transmembrane region" description="Helical" evidence="1">
    <location>
        <begin position="50"/>
        <end position="73"/>
    </location>
</feature>
<dbReference type="Proteomes" id="UP001597214">
    <property type="component" value="Unassembled WGS sequence"/>
</dbReference>
<gene>
    <name evidence="2" type="ORF">ACFSCX_06825</name>
</gene>
<sequence>MRNVTVPVDMSSEQKEILGVLSKRQLIYIAVVGAIVYSYVPFVFSLFSNMIVSLILSAISVVPAAIIVLVFGFSKKRKYNMNYDYYFYIKFQRFTQYGKWRRGREDEVNMK</sequence>
<dbReference type="RefSeq" id="WP_377927426.1">
    <property type="nucleotide sequence ID" value="NZ_JBHUEM010000005.1"/>
</dbReference>
<accession>A0ABW4LML3</accession>
<proteinExistence type="predicted"/>
<dbReference type="InterPro" id="IPR024414">
    <property type="entry name" value="Uncharacterised_PrgI"/>
</dbReference>
<name>A0ABW4LML3_9BACI</name>
<keyword evidence="1" id="KW-0812">Transmembrane</keyword>
<dbReference type="EMBL" id="JBHUEM010000005">
    <property type="protein sequence ID" value="MFD1736278.1"/>
    <property type="molecule type" value="Genomic_DNA"/>
</dbReference>
<keyword evidence="1" id="KW-0472">Membrane</keyword>
<dbReference type="Pfam" id="PF12666">
    <property type="entry name" value="PrgI"/>
    <property type="match status" value="1"/>
</dbReference>
<evidence type="ECO:0000256" key="1">
    <source>
        <dbReference type="SAM" id="Phobius"/>
    </source>
</evidence>